<dbReference type="GeneID" id="73346077"/>
<proteinExistence type="predicted"/>
<dbReference type="RefSeq" id="XP_049148212.1">
    <property type="nucleotide sequence ID" value="XM_049291067.1"/>
</dbReference>
<evidence type="ECO:0000313" key="2">
    <source>
        <dbReference type="EMBL" id="UQC86601.1"/>
    </source>
</evidence>
<evidence type="ECO:0000256" key="1">
    <source>
        <dbReference type="SAM" id="MobiDB-lite"/>
    </source>
</evidence>
<feature type="region of interest" description="Disordered" evidence="1">
    <location>
        <begin position="55"/>
        <end position="105"/>
    </location>
</feature>
<dbReference type="EMBL" id="CP019478">
    <property type="protein sequence ID" value="UQC86601.1"/>
    <property type="molecule type" value="Genomic_DNA"/>
</dbReference>
<gene>
    <name evidence="2" type="ORF">CLUP02_12103</name>
</gene>
<sequence>MATSPLTIQSTPPRNPLQIKEQPDKDQGFPIVQQAWIFLVGLTFHTCIMLEVSTDDTTESSTSVHTSKRSCGYRPVRYGDEAEAGPTTDRPLLHALSTTAPPPVTTCRRIAAE</sequence>
<dbReference type="KEGG" id="clup:CLUP02_12103"/>
<feature type="compositionally biased region" description="Polar residues" evidence="1">
    <location>
        <begin position="1"/>
        <end position="12"/>
    </location>
</feature>
<dbReference type="Proteomes" id="UP000830671">
    <property type="component" value="Chromosome 6"/>
</dbReference>
<keyword evidence="3" id="KW-1185">Reference proteome</keyword>
<reference evidence="2" key="1">
    <citation type="journal article" date="2021" name="Mol. Plant Microbe Interact.">
        <title>Complete Genome Sequence of the Plant-Pathogenic Fungus Colletotrichum lupini.</title>
        <authorList>
            <person name="Baroncelli R."/>
            <person name="Pensec F."/>
            <person name="Da Lio D."/>
            <person name="Boufleur T."/>
            <person name="Vicente I."/>
            <person name="Sarrocco S."/>
            <person name="Picot A."/>
            <person name="Baraldi E."/>
            <person name="Sukno S."/>
            <person name="Thon M."/>
            <person name="Le Floch G."/>
        </authorList>
    </citation>
    <scope>NUCLEOTIDE SEQUENCE</scope>
    <source>
        <strain evidence="2">IMI 504893</strain>
    </source>
</reference>
<evidence type="ECO:0000313" key="3">
    <source>
        <dbReference type="Proteomes" id="UP000830671"/>
    </source>
</evidence>
<name>A0A9Q8WKG8_9PEZI</name>
<dbReference type="AlphaFoldDB" id="A0A9Q8WKG8"/>
<organism evidence="2 3">
    <name type="scientific">Colletotrichum lupini</name>
    <dbReference type="NCBI Taxonomy" id="145971"/>
    <lineage>
        <taxon>Eukaryota</taxon>
        <taxon>Fungi</taxon>
        <taxon>Dikarya</taxon>
        <taxon>Ascomycota</taxon>
        <taxon>Pezizomycotina</taxon>
        <taxon>Sordariomycetes</taxon>
        <taxon>Hypocreomycetidae</taxon>
        <taxon>Glomerellales</taxon>
        <taxon>Glomerellaceae</taxon>
        <taxon>Colletotrichum</taxon>
        <taxon>Colletotrichum acutatum species complex</taxon>
    </lineage>
</organism>
<feature type="region of interest" description="Disordered" evidence="1">
    <location>
        <begin position="1"/>
        <end position="25"/>
    </location>
</feature>
<accession>A0A9Q8WKG8</accession>
<protein>
    <submittedName>
        <fullName evidence="2">Uncharacterized protein</fullName>
    </submittedName>
</protein>